<organism evidence="2 3">
    <name type="scientific">Triplophysa rosa</name>
    <name type="common">Cave loach</name>
    <dbReference type="NCBI Taxonomy" id="992332"/>
    <lineage>
        <taxon>Eukaryota</taxon>
        <taxon>Metazoa</taxon>
        <taxon>Chordata</taxon>
        <taxon>Craniata</taxon>
        <taxon>Vertebrata</taxon>
        <taxon>Euteleostomi</taxon>
        <taxon>Actinopterygii</taxon>
        <taxon>Neopterygii</taxon>
        <taxon>Teleostei</taxon>
        <taxon>Ostariophysi</taxon>
        <taxon>Cypriniformes</taxon>
        <taxon>Nemacheilidae</taxon>
        <taxon>Triplophysa</taxon>
    </lineage>
</organism>
<sequence length="210" mass="23163">MGSRAWLPACVLVIFIHPDLLACSWRQQSQSPLCTPQPRLIQSSCCKVPRPPPPTTALAVSFTNMQCLRKRHTALVVVLRQVFMLLWETGIEDQSRAKGAQAPHIRARLPLSCLLTGTETSATHVSDQVQPASLVSKHAAPGKPTESTFILCNPVTCECVIHYSVIRSLRFSSGPLANSEALGERAEELCLLFVWRFCLDAIVHGRPQRS</sequence>
<feature type="chain" id="PRO_5040841112" description="Secreted protein" evidence="1">
    <location>
        <begin position="23"/>
        <end position="210"/>
    </location>
</feature>
<evidence type="ECO:0008006" key="4">
    <source>
        <dbReference type="Google" id="ProtNLM"/>
    </source>
</evidence>
<reference evidence="2" key="1">
    <citation type="submission" date="2021-02" db="EMBL/GenBank/DDBJ databases">
        <title>Comparative genomics reveals that relaxation of natural selection precedes convergent phenotypic evolution of cavefish.</title>
        <authorList>
            <person name="Peng Z."/>
        </authorList>
    </citation>
    <scope>NUCLEOTIDE SEQUENCE</scope>
    <source>
        <tissue evidence="2">Muscle</tissue>
    </source>
</reference>
<dbReference type="EMBL" id="JAFHDT010000020">
    <property type="protein sequence ID" value="KAI7794814.1"/>
    <property type="molecule type" value="Genomic_DNA"/>
</dbReference>
<keyword evidence="3" id="KW-1185">Reference proteome</keyword>
<proteinExistence type="predicted"/>
<evidence type="ECO:0000313" key="3">
    <source>
        <dbReference type="Proteomes" id="UP001059041"/>
    </source>
</evidence>
<accession>A0A9W7TEX1</accession>
<evidence type="ECO:0000313" key="2">
    <source>
        <dbReference type="EMBL" id="KAI7794814.1"/>
    </source>
</evidence>
<dbReference type="Proteomes" id="UP001059041">
    <property type="component" value="Linkage Group LG20"/>
</dbReference>
<gene>
    <name evidence="2" type="ORF">IRJ41_001954</name>
</gene>
<keyword evidence="1" id="KW-0732">Signal</keyword>
<feature type="signal peptide" evidence="1">
    <location>
        <begin position="1"/>
        <end position="22"/>
    </location>
</feature>
<evidence type="ECO:0000256" key="1">
    <source>
        <dbReference type="SAM" id="SignalP"/>
    </source>
</evidence>
<protein>
    <recommendedName>
        <fullName evidence="4">Secreted protein</fullName>
    </recommendedName>
</protein>
<comment type="caution">
    <text evidence="2">The sequence shown here is derived from an EMBL/GenBank/DDBJ whole genome shotgun (WGS) entry which is preliminary data.</text>
</comment>
<name>A0A9W7TEX1_TRIRA</name>
<dbReference type="AlphaFoldDB" id="A0A9W7TEX1"/>